<dbReference type="PANTHER" id="PTHR12873:SF0">
    <property type="entry name" value="TWINKLE MTDNA HELICASE"/>
    <property type="match status" value="1"/>
</dbReference>
<dbReference type="Pfam" id="PF13662">
    <property type="entry name" value="Toprim_4"/>
    <property type="match status" value="1"/>
</dbReference>
<dbReference type="SUPFAM" id="SSF56731">
    <property type="entry name" value="DNA primase core"/>
    <property type="match status" value="1"/>
</dbReference>
<dbReference type="GO" id="GO:0006260">
    <property type="term" value="P:DNA replication"/>
    <property type="evidence" value="ECO:0007669"/>
    <property type="project" value="InterPro"/>
</dbReference>
<dbReference type="InterPro" id="IPR007694">
    <property type="entry name" value="DNA_helicase_DnaB-like_C"/>
</dbReference>
<dbReference type="InterPro" id="IPR027417">
    <property type="entry name" value="P-loop_NTPase"/>
</dbReference>
<dbReference type="SUPFAM" id="SSF52540">
    <property type="entry name" value="P-loop containing nucleoside triphosphate hydrolases"/>
    <property type="match status" value="1"/>
</dbReference>
<evidence type="ECO:0000313" key="2">
    <source>
        <dbReference type="EMBL" id="CAB4134845.1"/>
    </source>
</evidence>
<evidence type="ECO:0000259" key="1">
    <source>
        <dbReference type="PROSITE" id="PS51199"/>
    </source>
</evidence>
<dbReference type="EMBL" id="LR796296">
    <property type="protein sequence ID" value="CAB4134845.1"/>
    <property type="molecule type" value="Genomic_DNA"/>
</dbReference>
<dbReference type="InterPro" id="IPR034154">
    <property type="entry name" value="TOPRIM_DnaG/twinkle"/>
</dbReference>
<dbReference type="InterPro" id="IPR006171">
    <property type="entry name" value="TOPRIM_dom"/>
</dbReference>
<dbReference type="GO" id="GO:0003697">
    <property type="term" value="F:single-stranded DNA binding"/>
    <property type="evidence" value="ECO:0007669"/>
    <property type="project" value="InterPro"/>
</dbReference>
<dbReference type="Gene3D" id="3.40.1360.10">
    <property type="match status" value="1"/>
</dbReference>
<protein>
    <submittedName>
        <fullName evidence="2">Archaeal primase DnaG/twinkle, TOPRIM domain</fullName>
    </submittedName>
</protein>
<sequence>MNPIAALVESLHPHGSQRVQCPLCSPERRKSTSKDLVITRSEDGWRFHCHHCNQHGFVSDRPVYTHTERKNVIPMHKPPVMGALEPQHYAWLQSRGISAMTADAAQLFAASKWFGRLNKEADCVGFPYFVKGMVVASKYRAIEGKDFTQDPGGAQTFWGIDKVDTSKPVIIVEGEIDALTAIECGYTNVLSVPSGAPMKVADGKVLASEDKKFSFVWDAFETLKAVPYITIATDTDAPGQALAEELARRIGKERCRVAKSSFKDLNEAFLQKGFDAVKDVIDQAEPYPVAGLSNASKFAERLEDLWGKGTGKGESTGYSNVDQIYTVAQGQLTVVTGYPSCGKSNFVDQLMVNLARSKDWKFALCSFENAPEIHISRLMEIYKEKRFFEGKNRMTDDEKNEAFKWVDDHFMFLDSEAVEPSSIDSILDRARIAVARTGIRGLVIDPYNYIENKGSTSETEFISNMLTRVQAFAKACGVHVWFVAHPSKITRSGMDLPRPDGMSISGSMAWWAKADVGLTVHRTKDHGVEIAVWKCRYRWVGTQGETTLEYRKGTGTYAEPSAF</sequence>
<name>A0A6J5LKV3_9CAUD</name>
<reference evidence="2" key="1">
    <citation type="submission" date="2020-04" db="EMBL/GenBank/DDBJ databases">
        <authorList>
            <person name="Chiriac C."/>
            <person name="Salcher M."/>
            <person name="Ghai R."/>
            <person name="Kavagutti S V."/>
        </authorList>
    </citation>
    <scope>NUCLEOTIDE SEQUENCE</scope>
</reference>
<dbReference type="PANTHER" id="PTHR12873">
    <property type="entry name" value="T7-LIKE MITOCHONDRIAL DNA HELICASE"/>
    <property type="match status" value="1"/>
</dbReference>
<dbReference type="GO" id="GO:0005524">
    <property type="term" value="F:ATP binding"/>
    <property type="evidence" value="ECO:0007669"/>
    <property type="project" value="InterPro"/>
</dbReference>
<dbReference type="GO" id="GO:0043139">
    <property type="term" value="F:5'-3' DNA helicase activity"/>
    <property type="evidence" value="ECO:0007669"/>
    <property type="project" value="InterPro"/>
</dbReference>
<accession>A0A6J5LKV3</accession>
<dbReference type="PROSITE" id="PS51199">
    <property type="entry name" value="SF4_HELICASE"/>
    <property type="match status" value="1"/>
</dbReference>
<dbReference type="InterPro" id="IPR027032">
    <property type="entry name" value="Twinkle-like"/>
</dbReference>
<organism evidence="2">
    <name type="scientific">uncultured Caudovirales phage</name>
    <dbReference type="NCBI Taxonomy" id="2100421"/>
    <lineage>
        <taxon>Viruses</taxon>
        <taxon>Duplodnaviria</taxon>
        <taxon>Heunggongvirae</taxon>
        <taxon>Uroviricota</taxon>
        <taxon>Caudoviricetes</taxon>
        <taxon>Peduoviridae</taxon>
        <taxon>Maltschvirus</taxon>
        <taxon>Maltschvirus maltsch</taxon>
    </lineage>
</organism>
<dbReference type="Pfam" id="PF13481">
    <property type="entry name" value="AAA_25"/>
    <property type="match status" value="1"/>
</dbReference>
<feature type="domain" description="SF4 helicase" evidence="1">
    <location>
        <begin position="307"/>
        <end position="563"/>
    </location>
</feature>
<gene>
    <name evidence="2" type="ORF">UFOVP274_71</name>
</gene>
<dbReference type="CDD" id="cd01029">
    <property type="entry name" value="TOPRIM_primases"/>
    <property type="match status" value="1"/>
</dbReference>
<proteinExistence type="predicted"/>
<dbReference type="Gene3D" id="3.40.50.300">
    <property type="entry name" value="P-loop containing nucleotide triphosphate hydrolases"/>
    <property type="match status" value="1"/>
</dbReference>